<gene>
    <name evidence="19" type="primary">cobS</name>
    <name evidence="20" type="ORF">CR155_18120</name>
</gene>
<dbReference type="InterPro" id="IPR003805">
    <property type="entry name" value="CobS"/>
</dbReference>
<evidence type="ECO:0000256" key="18">
    <source>
        <dbReference type="ARBA" id="ARBA00049504"/>
    </source>
</evidence>
<keyword evidence="10 19" id="KW-0812">Transmembrane</keyword>
<evidence type="ECO:0000256" key="13">
    <source>
        <dbReference type="ARBA" id="ARBA00023136"/>
    </source>
</evidence>
<dbReference type="RefSeq" id="WP_102071438.1">
    <property type="nucleotide sequence ID" value="NZ_PDNV01000013.1"/>
</dbReference>
<comment type="pathway">
    <text evidence="3 19">Cofactor biosynthesis; adenosylcobalamin biosynthesis; adenosylcobalamin from cob(II)yrinate a,c-diamide: step 7/7.</text>
</comment>
<evidence type="ECO:0000256" key="4">
    <source>
        <dbReference type="ARBA" id="ARBA00010561"/>
    </source>
</evidence>
<feature type="transmembrane region" description="Helical" evidence="19">
    <location>
        <begin position="52"/>
        <end position="75"/>
    </location>
</feature>
<comment type="function">
    <text evidence="14 19">Joins adenosylcobinamide-GDP and alpha-ribazole to generate adenosylcobalamin (Ado-cobalamin). Also synthesizes adenosylcobalamin 5'-phosphate from adenosylcobinamide-GDP and alpha-ribazole 5'-phosphate.</text>
</comment>
<keyword evidence="9 19" id="KW-0808">Transferase</keyword>
<comment type="similarity">
    <text evidence="4 19">Belongs to the CobS family.</text>
</comment>
<evidence type="ECO:0000313" key="21">
    <source>
        <dbReference type="Proteomes" id="UP000234328"/>
    </source>
</evidence>
<evidence type="ECO:0000256" key="15">
    <source>
        <dbReference type="ARBA" id="ARBA00032605"/>
    </source>
</evidence>
<dbReference type="AlphaFoldDB" id="A0A2N4UBM2"/>
<evidence type="ECO:0000256" key="10">
    <source>
        <dbReference type="ARBA" id="ARBA00022692"/>
    </source>
</evidence>
<organism evidence="20 21">
    <name type="scientific">Pollutimonas nitritireducens</name>
    <dbReference type="NCBI Taxonomy" id="2045209"/>
    <lineage>
        <taxon>Bacteria</taxon>
        <taxon>Pseudomonadati</taxon>
        <taxon>Pseudomonadota</taxon>
        <taxon>Betaproteobacteria</taxon>
        <taxon>Burkholderiales</taxon>
        <taxon>Alcaligenaceae</taxon>
        <taxon>Pollutimonas</taxon>
    </lineage>
</organism>
<evidence type="ECO:0000256" key="17">
    <source>
        <dbReference type="ARBA" id="ARBA00048623"/>
    </source>
</evidence>
<keyword evidence="11 19" id="KW-0460">Magnesium</keyword>
<dbReference type="NCBIfam" id="TIGR00317">
    <property type="entry name" value="cobS"/>
    <property type="match status" value="1"/>
</dbReference>
<evidence type="ECO:0000256" key="2">
    <source>
        <dbReference type="ARBA" id="ARBA00004651"/>
    </source>
</evidence>
<accession>A0A2N4UBM2</accession>
<evidence type="ECO:0000256" key="5">
    <source>
        <dbReference type="ARBA" id="ARBA00013200"/>
    </source>
</evidence>
<evidence type="ECO:0000256" key="7">
    <source>
        <dbReference type="ARBA" id="ARBA00022475"/>
    </source>
</evidence>
<feature type="transmembrane region" description="Helical" evidence="19">
    <location>
        <begin position="193"/>
        <end position="211"/>
    </location>
</feature>
<comment type="cofactor">
    <cofactor evidence="1 19">
        <name>Mg(2+)</name>
        <dbReference type="ChEBI" id="CHEBI:18420"/>
    </cofactor>
</comment>
<dbReference type="UniPathway" id="UPA00148">
    <property type="reaction ID" value="UER00238"/>
</dbReference>
<feature type="transmembrane region" description="Helical" evidence="19">
    <location>
        <begin position="151"/>
        <end position="172"/>
    </location>
</feature>
<protein>
    <recommendedName>
        <fullName evidence="6 19">Adenosylcobinamide-GDP ribazoletransferase</fullName>
        <ecNumber evidence="5 19">2.7.8.26</ecNumber>
    </recommendedName>
    <alternativeName>
        <fullName evidence="16 19">Cobalamin synthase</fullName>
    </alternativeName>
    <alternativeName>
        <fullName evidence="15 19">Cobalamin-5'-phosphate synthase</fullName>
    </alternativeName>
</protein>
<dbReference type="GO" id="GO:0008818">
    <property type="term" value="F:cobalamin 5'-phosphate synthase activity"/>
    <property type="evidence" value="ECO:0007669"/>
    <property type="project" value="UniProtKB-UniRule"/>
</dbReference>
<dbReference type="PANTHER" id="PTHR34148:SF1">
    <property type="entry name" value="ADENOSYLCOBINAMIDE-GDP RIBAZOLETRANSFERASE"/>
    <property type="match status" value="1"/>
</dbReference>
<name>A0A2N4UBM2_9BURK</name>
<dbReference type="Pfam" id="PF02654">
    <property type="entry name" value="CobS"/>
    <property type="match status" value="1"/>
</dbReference>
<comment type="catalytic activity">
    <reaction evidence="18 19">
        <text>alpha-ribazole 5'-phosphate + adenosylcob(III)inamide-GDP = adenosylcob(III)alamin 5'-phosphate + GMP + H(+)</text>
        <dbReference type="Rhea" id="RHEA:23560"/>
        <dbReference type="ChEBI" id="CHEBI:15378"/>
        <dbReference type="ChEBI" id="CHEBI:57918"/>
        <dbReference type="ChEBI" id="CHEBI:58115"/>
        <dbReference type="ChEBI" id="CHEBI:60487"/>
        <dbReference type="ChEBI" id="CHEBI:60493"/>
        <dbReference type="EC" id="2.7.8.26"/>
    </reaction>
</comment>
<evidence type="ECO:0000256" key="12">
    <source>
        <dbReference type="ARBA" id="ARBA00022989"/>
    </source>
</evidence>
<dbReference type="GO" id="GO:0051073">
    <property type="term" value="F:adenosylcobinamide-GDP ribazoletransferase activity"/>
    <property type="evidence" value="ECO:0007669"/>
    <property type="project" value="UniProtKB-UniRule"/>
</dbReference>
<sequence>MADPAGPGSATLAQAAVHQSRLFFIALQFFTRIPTPGWVGYQPAWLQHASRYYPLVGLVVAVVTGLVYFLSALILPPAIAVLMSTIAGIYLTGAFHEDGFADVCDGFGGGYTRERVLEIMKDSRVGAYGAIGIGLLLLLKCTTLAHLPPHAVIAALFVAHPSSRLLSALLIWRMEYARDEGKAKPLAQTMSTPEISIAALTTLLPLAAIVLGGWIPWAAILGGIAAGVLATAWLARYFQRRIGGFTGDCLGAVQQLSEVAIYLGILAYLYSNNLYSTPH</sequence>
<keyword evidence="8 19" id="KW-0169">Cobalamin biosynthesis</keyword>
<keyword evidence="13 19" id="KW-0472">Membrane</keyword>
<feature type="transmembrane region" description="Helical" evidence="19">
    <location>
        <begin position="250"/>
        <end position="270"/>
    </location>
</feature>
<evidence type="ECO:0000256" key="6">
    <source>
        <dbReference type="ARBA" id="ARBA00015850"/>
    </source>
</evidence>
<proteinExistence type="inferred from homology"/>
<comment type="catalytic activity">
    <reaction evidence="17 19">
        <text>alpha-ribazole + adenosylcob(III)inamide-GDP = adenosylcob(III)alamin + GMP + H(+)</text>
        <dbReference type="Rhea" id="RHEA:16049"/>
        <dbReference type="ChEBI" id="CHEBI:10329"/>
        <dbReference type="ChEBI" id="CHEBI:15378"/>
        <dbReference type="ChEBI" id="CHEBI:18408"/>
        <dbReference type="ChEBI" id="CHEBI:58115"/>
        <dbReference type="ChEBI" id="CHEBI:60487"/>
        <dbReference type="EC" id="2.7.8.26"/>
    </reaction>
</comment>
<dbReference type="EMBL" id="PDNV01000013">
    <property type="protein sequence ID" value="PLC52419.1"/>
    <property type="molecule type" value="Genomic_DNA"/>
</dbReference>
<keyword evidence="12 19" id="KW-1133">Transmembrane helix</keyword>
<evidence type="ECO:0000256" key="1">
    <source>
        <dbReference type="ARBA" id="ARBA00001946"/>
    </source>
</evidence>
<dbReference type="HAMAP" id="MF_00719">
    <property type="entry name" value="CobS"/>
    <property type="match status" value="1"/>
</dbReference>
<feature type="transmembrane region" description="Helical" evidence="19">
    <location>
        <begin position="217"/>
        <end position="238"/>
    </location>
</feature>
<evidence type="ECO:0000256" key="8">
    <source>
        <dbReference type="ARBA" id="ARBA00022573"/>
    </source>
</evidence>
<dbReference type="Proteomes" id="UP000234328">
    <property type="component" value="Unassembled WGS sequence"/>
</dbReference>
<reference evidence="20 21" key="1">
    <citation type="submission" date="2017-10" db="EMBL/GenBank/DDBJ databases">
        <title>Two draft genome sequences of Pusillimonas sp. strains isolated from a nitrate- and radionuclide-contaminated groundwater in Russia.</title>
        <authorList>
            <person name="Grouzdev D.S."/>
            <person name="Tourova T.P."/>
            <person name="Goeva M.A."/>
            <person name="Babich T.L."/>
            <person name="Sokolova D.S."/>
            <person name="Abdullin R."/>
            <person name="Poltaraus A.B."/>
            <person name="Toshchakov S.V."/>
            <person name="Nazina T.N."/>
        </authorList>
    </citation>
    <scope>NUCLEOTIDE SEQUENCE [LARGE SCALE GENOMIC DNA]</scope>
    <source>
        <strain evidence="20 21">JR1/69-2-13</strain>
    </source>
</reference>
<evidence type="ECO:0000256" key="14">
    <source>
        <dbReference type="ARBA" id="ARBA00025228"/>
    </source>
</evidence>
<comment type="caution">
    <text evidence="20">The sequence shown here is derived from an EMBL/GenBank/DDBJ whole genome shotgun (WGS) entry which is preliminary data.</text>
</comment>
<dbReference type="EC" id="2.7.8.26" evidence="5 19"/>
<dbReference type="GO" id="GO:0009236">
    <property type="term" value="P:cobalamin biosynthetic process"/>
    <property type="evidence" value="ECO:0007669"/>
    <property type="project" value="UniProtKB-UniRule"/>
</dbReference>
<evidence type="ECO:0000256" key="16">
    <source>
        <dbReference type="ARBA" id="ARBA00032853"/>
    </source>
</evidence>
<dbReference type="NCBIfam" id="NF001277">
    <property type="entry name" value="PRK00235.1-3"/>
    <property type="match status" value="1"/>
</dbReference>
<evidence type="ECO:0000256" key="11">
    <source>
        <dbReference type="ARBA" id="ARBA00022842"/>
    </source>
</evidence>
<evidence type="ECO:0000256" key="9">
    <source>
        <dbReference type="ARBA" id="ARBA00022679"/>
    </source>
</evidence>
<keyword evidence="7 19" id="KW-1003">Cell membrane</keyword>
<evidence type="ECO:0000313" key="20">
    <source>
        <dbReference type="EMBL" id="PLC52419.1"/>
    </source>
</evidence>
<dbReference type="OrthoDB" id="9794626at2"/>
<evidence type="ECO:0000256" key="19">
    <source>
        <dbReference type="HAMAP-Rule" id="MF_00719"/>
    </source>
</evidence>
<evidence type="ECO:0000256" key="3">
    <source>
        <dbReference type="ARBA" id="ARBA00004663"/>
    </source>
</evidence>
<feature type="transmembrane region" description="Helical" evidence="19">
    <location>
        <begin position="125"/>
        <end position="145"/>
    </location>
</feature>
<keyword evidence="21" id="KW-1185">Reference proteome</keyword>
<dbReference type="GO" id="GO:0005886">
    <property type="term" value="C:plasma membrane"/>
    <property type="evidence" value="ECO:0007669"/>
    <property type="project" value="UniProtKB-SubCell"/>
</dbReference>
<comment type="subcellular location">
    <subcellularLocation>
        <location evidence="2 19">Cell membrane</location>
        <topology evidence="2 19">Multi-pass membrane protein</topology>
    </subcellularLocation>
</comment>
<dbReference type="PANTHER" id="PTHR34148">
    <property type="entry name" value="ADENOSYLCOBINAMIDE-GDP RIBAZOLETRANSFERASE"/>
    <property type="match status" value="1"/>
</dbReference>